<dbReference type="PROSITE" id="PS50927">
    <property type="entry name" value="BULB_LECTIN"/>
    <property type="match status" value="1"/>
</dbReference>
<proteinExistence type="predicted"/>
<organism evidence="3 4">
    <name type="scientific">Sphingobacterium detergens</name>
    <dbReference type="NCBI Taxonomy" id="1145106"/>
    <lineage>
        <taxon>Bacteria</taxon>
        <taxon>Pseudomonadati</taxon>
        <taxon>Bacteroidota</taxon>
        <taxon>Sphingobacteriia</taxon>
        <taxon>Sphingobacteriales</taxon>
        <taxon>Sphingobacteriaceae</taxon>
        <taxon>Sphingobacterium</taxon>
    </lineage>
</organism>
<sequence>MKSIFKINLFMFALFAIATVISCGKEKAEIGQESEIEASVKKNEGHDVTALKAFYRNSQNLQTSSNSKGCYPLFEPQMPGYCGYPSKWFYDFVVKKNQPYEIIDLQHYKNSILRLHASISFPFVISSPNGRFSLVGQNDGNLYIKDNNNNKVLWDAGSYKKYGAGATYKMSFHGDGNLVIYAKRINMADDTVFTTPNLYVPPTDQYSGGTYRAFYVLQDDGNFVLYYSLDDWGMPPLTSVGAQPIAETRTWGGRISNQWNQIK</sequence>
<reference evidence="3 4" key="1">
    <citation type="submission" date="2018-09" db="EMBL/GenBank/DDBJ databases">
        <title>Genomic Encyclopedia of Type Strains, Phase III (KMG-III): the genomes of soil and plant-associated and newly described type strains.</title>
        <authorList>
            <person name="Whitman W."/>
        </authorList>
    </citation>
    <scope>NUCLEOTIDE SEQUENCE [LARGE SCALE GENOMIC DNA]</scope>
    <source>
        <strain evidence="3 4">CECT 7938</strain>
    </source>
</reference>
<feature type="signal peptide" evidence="1">
    <location>
        <begin position="1"/>
        <end position="18"/>
    </location>
</feature>
<protein>
    <recommendedName>
        <fullName evidence="2">Bulb-type lectin domain-containing protein</fullName>
    </recommendedName>
</protein>
<dbReference type="OrthoDB" id="773394at2"/>
<feature type="chain" id="PRO_5019327286" description="Bulb-type lectin domain-containing protein" evidence="1">
    <location>
        <begin position="19"/>
        <end position="263"/>
    </location>
</feature>
<dbReference type="Proteomes" id="UP000286246">
    <property type="component" value="Unassembled WGS sequence"/>
</dbReference>
<dbReference type="SUPFAM" id="SSF51110">
    <property type="entry name" value="alpha-D-mannose-specific plant lectins"/>
    <property type="match status" value="1"/>
</dbReference>
<dbReference type="InterPro" id="IPR001480">
    <property type="entry name" value="Bulb-type_lectin_dom"/>
</dbReference>
<feature type="domain" description="Bulb-type lectin" evidence="2">
    <location>
        <begin position="110"/>
        <end position="238"/>
    </location>
</feature>
<dbReference type="InterPro" id="IPR036426">
    <property type="entry name" value="Bulb-type_lectin_dom_sf"/>
</dbReference>
<dbReference type="EMBL" id="RAPY01000003">
    <property type="protein sequence ID" value="RKE49214.1"/>
    <property type="molecule type" value="Genomic_DNA"/>
</dbReference>
<dbReference type="RefSeq" id="WP_120260092.1">
    <property type="nucleotide sequence ID" value="NZ_RAPY01000003.1"/>
</dbReference>
<evidence type="ECO:0000256" key="1">
    <source>
        <dbReference type="SAM" id="SignalP"/>
    </source>
</evidence>
<keyword evidence="4" id="KW-1185">Reference proteome</keyword>
<gene>
    <name evidence="3" type="ORF">DFQ12_3325</name>
</gene>
<keyword evidence="1" id="KW-0732">Signal</keyword>
<evidence type="ECO:0000313" key="4">
    <source>
        <dbReference type="Proteomes" id="UP000286246"/>
    </source>
</evidence>
<name>A0A420AXH1_SPHD1</name>
<dbReference type="Gene3D" id="2.90.10.30">
    <property type="match status" value="1"/>
</dbReference>
<accession>A0A420AXH1</accession>
<evidence type="ECO:0000259" key="2">
    <source>
        <dbReference type="PROSITE" id="PS50927"/>
    </source>
</evidence>
<comment type="caution">
    <text evidence="3">The sequence shown here is derived from an EMBL/GenBank/DDBJ whole genome shotgun (WGS) entry which is preliminary data.</text>
</comment>
<dbReference type="PROSITE" id="PS51257">
    <property type="entry name" value="PROKAR_LIPOPROTEIN"/>
    <property type="match status" value="1"/>
</dbReference>
<evidence type="ECO:0000313" key="3">
    <source>
        <dbReference type="EMBL" id="RKE49214.1"/>
    </source>
</evidence>
<dbReference type="AlphaFoldDB" id="A0A420AXH1"/>